<evidence type="ECO:0000313" key="5">
    <source>
        <dbReference type="Proteomes" id="UP000244052"/>
    </source>
</evidence>
<evidence type="ECO:0000313" key="4">
    <source>
        <dbReference type="EMBL" id="PTU76834.1"/>
    </source>
</evidence>
<feature type="coiled-coil region" evidence="1">
    <location>
        <begin position="23"/>
        <end position="167"/>
    </location>
</feature>
<dbReference type="InterPro" id="IPR013491">
    <property type="entry name" value="Tape_meas_N"/>
</dbReference>
<organism evidence="4 5">
    <name type="scientific">Ectopseudomonas oleovorans</name>
    <name type="common">Pseudomonas oleovorans</name>
    <dbReference type="NCBI Taxonomy" id="301"/>
    <lineage>
        <taxon>Bacteria</taxon>
        <taxon>Pseudomonadati</taxon>
        <taxon>Pseudomonadota</taxon>
        <taxon>Gammaproteobacteria</taxon>
        <taxon>Pseudomonadales</taxon>
        <taxon>Pseudomonadaceae</taxon>
        <taxon>Ectopseudomonas</taxon>
    </lineage>
</organism>
<feature type="compositionally biased region" description="Low complexity" evidence="2">
    <location>
        <begin position="1069"/>
        <end position="1082"/>
    </location>
</feature>
<feature type="region of interest" description="Disordered" evidence="2">
    <location>
        <begin position="1057"/>
        <end position="1085"/>
    </location>
</feature>
<keyword evidence="5" id="KW-1185">Reference proteome</keyword>
<proteinExistence type="predicted"/>
<dbReference type="Pfam" id="PF20155">
    <property type="entry name" value="TMP_3"/>
    <property type="match status" value="1"/>
</dbReference>
<feature type="coiled-coil region" evidence="1">
    <location>
        <begin position="967"/>
        <end position="1012"/>
    </location>
</feature>
<evidence type="ECO:0000256" key="1">
    <source>
        <dbReference type="SAM" id="Coils"/>
    </source>
</evidence>
<dbReference type="Proteomes" id="UP000244052">
    <property type="component" value="Unassembled WGS sequence"/>
</dbReference>
<name>A0A2T5PGG6_ECTOL</name>
<feature type="compositionally biased region" description="Basic and acidic residues" evidence="2">
    <location>
        <begin position="1059"/>
        <end position="1068"/>
    </location>
</feature>
<comment type="caution">
    <text evidence="4">The sequence shown here is derived from an EMBL/GenBank/DDBJ whole genome shotgun (WGS) entry which is preliminary data.</text>
</comment>
<dbReference type="EMBL" id="QASO01000129">
    <property type="protein sequence ID" value="PTU76834.1"/>
    <property type="molecule type" value="Genomic_DNA"/>
</dbReference>
<reference evidence="4 5" key="1">
    <citation type="submission" date="2018-04" db="EMBL/GenBank/DDBJ databases">
        <title>Pseudomonas sp. nov., isolated from mangrove soil.</title>
        <authorList>
            <person name="Chen C."/>
        </authorList>
    </citation>
    <scope>NUCLEOTIDE SEQUENCE [LARGE SCALE GENOMIC DNA]</scope>
    <source>
        <strain evidence="4 5">JCM 14246</strain>
    </source>
</reference>
<gene>
    <name evidence="4" type="ORF">DBO86_22805</name>
</gene>
<dbReference type="InterPro" id="IPR053058">
    <property type="entry name" value="Mulikevirus_tape_measure"/>
</dbReference>
<dbReference type="NCBIfam" id="TIGR02675">
    <property type="entry name" value="tape_meas_nterm"/>
    <property type="match status" value="1"/>
</dbReference>
<evidence type="ECO:0000256" key="2">
    <source>
        <dbReference type="SAM" id="MobiDB-lite"/>
    </source>
</evidence>
<dbReference type="AlphaFoldDB" id="A0A2T5PGG6"/>
<accession>A0A2T5PGG6</accession>
<sequence>MAGLKERLIQFVLRGKDELSPEAKKSEEALNSLKEASEQLGQALDTAKDARSLARGLQQTQRAAEQAERSLVQADLQVKELRDALTAAPGSEGLQQSLKEAEREARRLQRGLDNLRVGLADQEKAAKAAGIDTNNLADEEKRLAAEVDKARQALDANNAQLKAAQREQAATARATAEHASRVDAARESMSRGARQVLAFAAAYVSLNAAMGLVQRGLNAVAGGIRSMLSTGDQFELLGKRMASLMGSVAEGERATAWIKQFAKDTPLEVADVTEAFALLKSYGLDPMDGTLQAVVDKNEQLGGGMERLQGIASALGQAYAKQKLQTEEILQLVERGVPVWGMLEKITGKNAAQLSKLASEGRLGRDVIAALTKEIGASAEGAAAEGMGTLTGLVSNLRDTWTDFLDRIAKSGALEYAKQQLAGVAEYIEQMDRDGRLDKLAQSLSDAFSKGAERVKEFILRLSEVDFTKLIDDSTRWLNGFDEGLGKTLGTFEKFLSGTRQFWNTLTLAGNAADSFWGSFRLGILEAASLLASALPDALGGAKWKAQIDEMAAGVREGIKASLDGVKTDARDLADTFGLLGREAVDAAKDSAKQATAAVKSELEQQRMLDQAHADQLVANQHKVRDEAIAAAVAGTAAITDMGNALNLIDTARTREQLEGLRKALLAAYQTGRLSQEEYSQATGVLNARLRELGTAAGGAADLVSDLDDKLGDLKSVQDAISNARTDVDINNIRAALRKLYGDGAITAAEYNQELKRASDRQRELKGEIEKTGDAGKDAGDKLLRSQEMYNEALEDGIATNEELRRISGQRMEEERKGLTDLKDSSERDMSAMEGFYDGVMNRAREPVAALSRAALEAFDRLRGLTTAAPSIDTSSLDATRTSLESVSKALGDVRAALAMPMQSSLARWMAETQQASLQTQQAFLSQKASLQSLMQSYERGSLTAQQFVRRANSMKHALSLLDESDLSGLESAIEAANQRMQQMGQSTRSTLESLQDELDGLQGRQDDIERRRFAARQRELQAQLAEAQAGGDAQAVANASRALGLLRQIEAESAQARQAEEQKKRMEAQQASQPAAQQAAQTPSKVIRLEIPGRPAVDVAVSGDAAETNLLSILEQAGLRSL</sequence>
<feature type="domain" description="Tape measure protein N-terminal" evidence="3">
    <location>
        <begin position="225"/>
        <end position="409"/>
    </location>
</feature>
<keyword evidence="1" id="KW-0175">Coiled coil</keyword>
<dbReference type="PANTHER" id="PTHR38812:SF2">
    <property type="entry name" value="MU-LIKE PROPHAGE FLUMU PROTEIN GP42"/>
    <property type="match status" value="1"/>
</dbReference>
<evidence type="ECO:0000259" key="3">
    <source>
        <dbReference type="Pfam" id="PF20155"/>
    </source>
</evidence>
<dbReference type="PANTHER" id="PTHR38812">
    <property type="entry name" value="MU-LIKE PROPHAGE FLUMU PROTEIN GP42"/>
    <property type="match status" value="1"/>
</dbReference>
<dbReference type="RefSeq" id="WP_108234924.1">
    <property type="nucleotide sequence ID" value="NZ_QASO01000129.1"/>
</dbReference>
<protein>
    <submittedName>
        <fullName evidence="4">Tape measure domain-containing protein</fullName>
    </submittedName>
</protein>
<feature type="region of interest" description="Disordered" evidence="2">
    <location>
        <begin position="759"/>
        <end position="779"/>
    </location>
</feature>